<evidence type="ECO:0000313" key="2">
    <source>
        <dbReference type="Proteomes" id="UP000254707"/>
    </source>
</evidence>
<dbReference type="EMBL" id="UHED01000001">
    <property type="protein sequence ID" value="SUM82764.1"/>
    <property type="molecule type" value="Genomic_DNA"/>
</dbReference>
<dbReference type="Proteomes" id="UP000254707">
    <property type="component" value="Unassembled WGS sequence"/>
</dbReference>
<dbReference type="InterPro" id="IPR036102">
    <property type="entry name" value="OsmC/Ohrsf"/>
</dbReference>
<accession>A0A380HL13</accession>
<name>A0A380HL13_STASA</name>
<reference evidence="1 2" key="1">
    <citation type="submission" date="2018-06" db="EMBL/GenBank/DDBJ databases">
        <authorList>
            <consortium name="Pathogen Informatics"/>
            <person name="Doyle S."/>
        </authorList>
    </citation>
    <scope>NUCLEOTIDE SEQUENCE [LARGE SCALE GENOMIC DNA]</scope>
    <source>
        <strain evidence="1 2">NCTC7688</strain>
    </source>
</reference>
<dbReference type="SUPFAM" id="SSF82784">
    <property type="entry name" value="OsmC-like"/>
    <property type="match status" value="1"/>
</dbReference>
<dbReference type="InterPro" id="IPR052707">
    <property type="entry name" value="OsmC_Ohr_Peroxiredoxin"/>
</dbReference>
<dbReference type="InterPro" id="IPR015946">
    <property type="entry name" value="KH_dom-like_a/b"/>
</dbReference>
<protein>
    <submittedName>
        <fullName evidence="1">OsmC-like protein</fullName>
    </submittedName>
</protein>
<dbReference type="Gene3D" id="3.30.300.20">
    <property type="match status" value="1"/>
</dbReference>
<dbReference type="NCBIfam" id="TIGR03563">
    <property type="entry name" value="perox_SACOL1771"/>
    <property type="match status" value="1"/>
</dbReference>
<dbReference type="InterPro" id="IPR019905">
    <property type="entry name" value="OsmC-like_firmicutes"/>
</dbReference>
<sequence>MVQHEFKVQTNWNGGRDTVGNLQGDILEEQISIPSGLGGNGTGTNPDELLVSAASSCYIISLAAVLERSGFTDIKIAQSSIGTAIFENAKFRMDNIVHYPEIYISQEQKDNLTKKLPKLLKVADNNCMISNSLRGNVEVKIVPKIK</sequence>
<dbReference type="PANTHER" id="PTHR42830">
    <property type="entry name" value="OSMOTICALLY INDUCIBLE FAMILY PROTEIN"/>
    <property type="match status" value="1"/>
</dbReference>
<dbReference type="InterPro" id="IPR003718">
    <property type="entry name" value="OsmC/Ohr_fam"/>
</dbReference>
<dbReference type="RefSeq" id="WP_041080013.1">
    <property type="nucleotide sequence ID" value="NZ_CAXOKG010000001.1"/>
</dbReference>
<dbReference type="AlphaFoldDB" id="A0A380HL13"/>
<dbReference type="Pfam" id="PF02566">
    <property type="entry name" value="OsmC"/>
    <property type="match status" value="1"/>
</dbReference>
<evidence type="ECO:0000313" key="1">
    <source>
        <dbReference type="EMBL" id="SUM82764.1"/>
    </source>
</evidence>
<gene>
    <name evidence="1" type="ORF">NCTC7688_01322</name>
</gene>
<dbReference type="PANTHER" id="PTHR42830:SF2">
    <property type="entry name" value="OSMC_OHR FAMILY PROTEIN"/>
    <property type="match status" value="1"/>
</dbReference>
<organism evidence="1 2">
    <name type="scientific">Staphylococcus saprophyticus</name>
    <dbReference type="NCBI Taxonomy" id="29385"/>
    <lineage>
        <taxon>Bacteria</taxon>
        <taxon>Bacillati</taxon>
        <taxon>Bacillota</taxon>
        <taxon>Bacilli</taxon>
        <taxon>Bacillales</taxon>
        <taxon>Staphylococcaceae</taxon>
        <taxon>Staphylococcus</taxon>
    </lineage>
</organism>
<proteinExistence type="predicted"/>